<dbReference type="InterPro" id="IPR045473">
    <property type="entry name" value="ASM_C"/>
</dbReference>
<dbReference type="PANTHER" id="PTHR10340">
    <property type="entry name" value="SPHINGOMYELIN PHOSPHODIESTERASE"/>
    <property type="match status" value="1"/>
</dbReference>
<keyword evidence="6" id="KW-1185">Reference proteome</keyword>
<dbReference type="InterPro" id="IPR029052">
    <property type="entry name" value="Metallo-depent_PP-like"/>
</dbReference>
<dbReference type="Gene3D" id="3.60.21.10">
    <property type="match status" value="1"/>
</dbReference>
<keyword evidence="4" id="KW-0732">Signal</keyword>
<feature type="signal peptide" evidence="4">
    <location>
        <begin position="1"/>
        <end position="21"/>
    </location>
</feature>
<dbReference type="PANTHER" id="PTHR10340:SF57">
    <property type="entry name" value="METALLOPHOS DOMAIN-CONTAINING PROTEIN"/>
    <property type="match status" value="1"/>
</dbReference>
<keyword evidence="3" id="KW-0472">Membrane</keyword>
<evidence type="ECO:0000313" key="7">
    <source>
        <dbReference type="WBParaSite" id="PSAMB.scaffold1756size28065.g14861.t1"/>
    </source>
</evidence>
<dbReference type="GO" id="GO:0005615">
    <property type="term" value="C:extracellular space"/>
    <property type="evidence" value="ECO:0007669"/>
    <property type="project" value="TreeGrafter"/>
</dbReference>
<feature type="transmembrane region" description="Helical" evidence="3">
    <location>
        <begin position="436"/>
        <end position="457"/>
    </location>
</feature>
<keyword evidence="3" id="KW-0812">Transmembrane</keyword>
<feature type="domain" description="Sphingomyelin phosphodiesterase C-terminal" evidence="5">
    <location>
        <begin position="291"/>
        <end position="421"/>
    </location>
</feature>
<name>A0A914VBB9_9BILA</name>
<evidence type="ECO:0000256" key="1">
    <source>
        <dbReference type="ARBA" id="ARBA00022801"/>
    </source>
</evidence>
<evidence type="ECO:0000256" key="2">
    <source>
        <dbReference type="ARBA" id="ARBA00023180"/>
    </source>
</evidence>
<dbReference type="Proteomes" id="UP000887566">
    <property type="component" value="Unplaced"/>
</dbReference>
<sequence>MTTVASLLLLFCILLPLATRAQLPTGKIVWLTDINLDVSPTAKTGRRFGQFGDDTNVPLWAATIRSIRMLGAQPDFIIVTGNSVTSNLRNISADGVVVNPVDTLRAVTVALESFTGVRSFLALGPTDVIENLNRKQIYSAVAQMWQPWIGDDAQTLAKYGYYTTRTGDNTVLMALNTNLFLEEQIDFSDIAAQAHISWLRNMLEHARRARDNVIVIGHTPPGIDENGRARWAENFQEQFVDLIEEYSGIIRMMLFGGTHSDAFQIVTQSKKWRDLRVAKGVRSDDSEQQNVILMAPSVAPWKKPNRSPSSPAFRVLDYGRANGELINLHQYFMDLTISNQLDLPLWTQLYSFESAYEIRPVNGWSMLDVYNRLSNDDRLMSEYIDRQGAVNTTKSCDSICRRRLLCSIKHMRSVDWMNCVQPFDDEYNAKYLTNEAWVPIVAGALLLLFVASLFVYFGTRAVRSWCGYKRFA</sequence>
<protein>
    <submittedName>
        <fullName evidence="7">Sphingomyelin phosphodiesterase C-terminal domain-containing protein</fullName>
    </submittedName>
</protein>
<dbReference type="GO" id="GO:0008081">
    <property type="term" value="F:phosphoric diester hydrolase activity"/>
    <property type="evidence" value="ECO:0007669"/>
    <property type="project" value="TreeGrafter"/>
</dbReference>
<feature type="chain" id="PRO_5037770892" evidence="4">
    <location>
        <begin position="22"/>
        <end position="472"/>
    </location>
</feature>
<evidence type="ECO:0000313" key="6">
    <source>
        <dbReference type="Proteomes" id="UP000887566"/>
    </source>
</evidence>
<organism evidence="6 7">
    <name type="scientific">Plectus sambesii</name>
    <dbReference type="NCBI Taxonomy" id="2011161"/>
    <lineage>
        <taxon>Eukaryota</taxon>
        <taxon>Metazoa</taxon>
        <taxon>Ecdysozoa</taxon>
        <taxon>Nematoda</taxon>
        <taxon>Chromadorea</taxon>
        <taxon>Plectida</taxon>
        <taxon>Plectina</taxon>
        <taxon>Plectoidea</taxon>
        <taxon>Plectidae</taxon>
        <taxon>Plectus</taxon>
    </lineage>
</organism>
<accession>A0A914VBB9</accession>
<evidence type="ECO:0000259" key="5">
    <source>
        <dbReference type="Pfam" id="PF19272"/>
    </source>
</evidence>
<keyword evidence="1" id="KW-0378">Hydrolase</keyword>
<proteinExistence type="predicted"/>
<reference evidence="7" key="1">
    <citation type="submission" date="2022-11" db="UniProtKB">
        <authorList>
            <consortium name="WormBaseParasite"/>
        </authorList>
    </citation>
    <scope>IDENTIFICATION</scope>
</reference>
<dbReference type="Pfam" id="PF19272">
    <property type="entry name" value="ASMase_C"/>
    <property type="match status" value="1"/>
</dbReference>
<evidence type="ECO:0000256" key="3">
    <source>
        <dbReference type="SAM" id="Phobius"/>
    </source>
</evidence>
<keyword evidence="2" id="KW-0325">Glycoprotein</keyword>
<dbReference type="AlphaFoldDB" id="A0A914VBB9"/>
<dbReference type="WBParaSite" id="PSAMB.scaffold1756size28065.g14861.t1">
    <property type="protein sequence ID" value="PSAMB.scaffold1756size28065.g14861.t1"/>
    <property type="gene ID" value="PSAMB.scaffold1756size28065.g14861"/>
</dbReference>
<evidence type="ECO:0000256" key="4">
    <source>
        <dbReference type="SAM" id="SignalP"/>
    </source>
</evidence>
<dbReference type="SUPFAM" id="SSF56300">
    <property type="entry name" value="Metallo-dependent phosphatases"/>
    <property type="match status" value="1"/>
</dbReference>
<keyword evidence="3" id="KW-1133">Transmembrane helix</keyword>